<protein>
    <submittedName>
        <fullName evidence="2">MULE domain-containing protein</fullName>
    </submittedName>
</protein>
<comment type="caution">
    <text evidence="2">The sequence shown here is derived from an EMBL/GenBank/DDBJ whole genome shotgun (WGS) entry which is preliminary data.</text>
</comment>
<evidence type="ECO:0000259" key="1">
    <source>
        <dbReference type="Pfam" id="PF10551"/>
    </source>
</evidence>
<evidence type="ECO:0000313" key="3">
    <source>
        <dbReference type="Proteomes" id="UP001331761"/>
    </source>
</evidence>
<name>A0AAN8IHV7_TRICO</name>
<dbReference type="Proteomes" id="UP001331761">
    <property type="component" value="Unassembled WGS sequence"/>
</dbReference>
<dbReference type="PANTHER" id="PTHR33936">
    <property type="entry name" value="PROTEIN CBG17840"/>
    <property type="match status" value="1"/>
</dbReference>
<accession>A0AAN8IHV7</accession>
<dbReference type="PANTHER" id="PTHR33936:SF9">
    <property type="entry name" value="C2H2-TYPE DOMAIN-CONTAINING PROTEIN"/>
    <property type="match status" value="1"/>
</dbReference>
<dbReference type="EMBL" id="WIXE01018440">
    <property type="protein sequence ID" value="KAK5970908.1"/>
    <property type="molecule type" value="Genomic_DNA"/>
</dbReference>
<keyword evidence="3" id="KW-1185">Reference proteome</keyword>
<evidence type="ECO:0000313" key="2">
    <source>
        <dbReference type="EMBL" id="KAK5970908.1"/>
    </source>
</evidence>
<sequence length="483" mass="56023">MMCPICMDGVKTHEDLVEHTQREHACVTDEYCVSTLFFTDKNQYKAWRKKEEREHVIQWAKTSVNVRGNRKISYFRCNRAIPFPSYAIAQGSKSKKDVPYCTAFLRATEDDRGISVTFCNKHSGHAGDPALLNVDEESERYIVDLLGEGFTSSQILRKIRNEFRNTKNKPRVYFTTAKDIRNIATRHNTAPGRKHAFDIQSVEIRVKEGCEDDGIRRYIHAKDETGDGFLLIVVTPVQKSWLMKYGRRGISIDDTFNLTRYSLRLATVIVADEWDMGLPAAYLLSHRMTEEEVYKFFWEIKEIVPDFDPKLFMTDDTNSFYNGFQRAFPNSGAVKLLCCFHVLQAIKRSCKAKLLEKKHTGMIMGKVRSLCRTADQNEFTTKYSSLLTYLQQLGERHFCSYMEDTWSNRVRQWGGFARENACMNTSMLGERFHKRLKHEMPDSKPNMRLDRLLEIIISLTAEMEEDRTIRVCQGNCSKIGVLF</sequence>
<feature type="domain" description="MULE transposase" evidence="1">
    <location>
        <begin position="250"/>
        <end position="344"/>
    </location>
</feature>
<dbReference type="InterPro" id="IPR018289">
    <property type="entry name" value="MULE_transposase_dom"/>
</dbReference>
<dbReference type="Pfam" id="PF10551">
    <property type="entry name" value="MULE"/>
    <property type="match status" value="1"/>
</dbReference>
<reference evidence="2 3" key="1">
    <citation type="submission" date="2019-10" db="EMBL/GenBank/DDBJ databases">
        <title>Assembly and Annotation for the nematode Trichostrongylus colubriformis.</title>
        <authorList>
            <person name="Martin J."/>
        </authorList>
    </citation>
    <scope>NUCLEOTIDE SEQUENCE [LARGE SCALE GENOMIC DNA]</scope>
    <source>
        <strain evidence="2">G859</strain>
        <tissue evidence="2">Whole worm</tissue>
    </source>
</reference>
<dbReference type="AlphaFoldDB" id="A0AAN8IHV7"/>
<gene>
    <name evidence="2" type="ORF">GCK32_014096</name>
</gene>
<organism evidence="2 3">
    <name type="scientific">Trichostrongylus colubriformis</name>
    <name type="common">Black scour worm</name>
    <dbReference type="NCBI Taxonomy" id="6319"/>
    <lineage>
        <taxon>Eukaryota</taxon>
        <taxon>Metazoa</taxon>
        <taxon>Ecdysozoa</taxon>
        <taxon>Nematoda</taxon>
        <taxon>Chromadorea</taxon>
        <taxon>Rhabditida</taxon>
        <taxon>Rhabditina</taxon>
        <taxon>Rhabditomorpha</taxon>
        <taxon>Strongyloidea</taxon>
        <taxon>Trichostrongylidae</taxon>
        <taxon>Trichostrongylus</taxon>
    </lineage>
</organism>
<dbReference type="InterPro" id="IPR052797">
    <property type="entry name" value="RegFact_GeneExpr_CellDeath"/>
</dbReference>
<proteinExistence type="predicted"/>